<organism evidence="2 3">
    <name type="scientific">Paraburkholderia kururiensis</name>
    <dbReference type="NCBI Taxonomy" id="984307"/>
    <lineage>
        <taxon>Bacteria</taxon>
        <taxon>Pseudomonadati</taxon>
        <taxon>Pseudomonadota</taxon>
        <taxon>Betaproteobacteria</taxon>
        <taxon>Burkholderiales</taxon>
        <taxon>Burkholderiaceae</taxon>
        <taxon>Paraburkholderia</taxon>
    </lineage>
</organism>
<name>A0ABZ0WI44_9BURK</name>
<gene>
    <name evidence="2" type="ORF">U0042_23675</name>
</gene>
<reference evidence="2 3" key="1">
    <citation type="submission" date="2023-12" db="EMBL/GenBank/DDBJ databases">
        <title>Genome sequencing and assembly of bacterial species from a model synthetic community.</title>
        <authorList>
            <person name="Hogle S.L."/>
        </authorList>
    </citation>
    <scope>NUCLEOTIDE SEQUENCE [LARGE SCALE GENOMIC DNA]</scope>
    <source>
        <strain evidence="2 3">HAMBI 2494</strain>
    </source>
</reference>
<feature type="compositionally biased region" description="Pro residues" evidence="1">
    <location>
        <begin position="56"/>
        <end position="65"/>
    </location>
</feature>
<dbReference type="Proteomes" id="UP001325479">
    <property type="component" value="Chromosome"/>
</dbReference>
<feature type="region of interest" description="Disordered" evidence="1">
    <location>
        <begin position="25"/>
        <end position="88"/>
    </location>
</feature>
<proteinExistence type="predicted"/>
<protein>
    <submittedName>
        <fullName evidence="2">Uncharacterized protein</fullName>
    </submittedName>
</protein>
<dbReference type="EMBL" id="CP139965">
    <property type="protein sequence ID" value="WQD77040.1"/>
    <property type="molecule type" value="Genomic_DNA"/>
</dbReference>
<dbReference type="RefSeq" id="WP_232833497.1">
    <property type="nucleotide sequence ID" value="NZ_CP139965.1"/>
</dbReference>
<keyword evidence="3" id="KW-1185">Reference proteome</keyword>
<evidence type="ECO:0000313" key="2">
    <source>
        <dbReference type="EMBL" id="WQD77040.1"/>
    </source>
</evidence>
<evidence type="ECO:0000313" key="3">
    <source>
        <dbReference type="Proteomes" id="UP001325479"/>
    </source>
</evidence>
<sequence>MLRHLPSLPMQPSAAWVVLPAIPVRAHTPQPEDPPEPGEPTPMPPEPSHEPDEPEAPPIGDPPAQPGEVPHAVPKAPGHGHRGELRGL</sequence>
<accession>A0ABZ0WI44</accession>
<feature type="compositionally biased region" description="Pro residues" evidence="1">
    <location>
        <begin position="37"/>
        <end position="46"/>
    </location>
</feature>
<evidence type="ECO:0000256" key="1">
    <source>
        <dbReference type="SAM" id="MobiDB-lite"/>
    </source>
</evidence>